<organism evidence="7 8">
    <name type="scientific">Paludibaculum fermentans</name>
    <dbReference type="NCBI Taxonomy" id="1473598"/>
    <lineage>
        <taxon>Bacteria</taxon>
        <taxon>Pseudomonadati</taxon>
        <taxon>Acidobacteriota</taxon>
        <taxon>Terriglobia</taxon>
        <taxon>Bryobacterales</taxon>
        <taxon>Bryobacteraceae</taxon>
        <taxon>Paludibaculum</taxon>
    </lineage>
</organism>
<dbReference type="InterPro" id="IPR020846">
    <property type="entry name" value="MFS_dom"/>
</dbReference>
<keyword evidence="3 5" id="KW-1133">Transmembrane helix</keyword>
<dbReference type="SUPFAM" id="SSF103473">
    <property type="entry name" value="MFS general substrate transporter"/>
    <property type="match status" value="1"/>
</dbReference>
<protein>
    <submittedName>
        <fullName evidence="7">MFS transporter</fullName>
    </submittedName>
</protein>
<dbReference type="CDD" id="cd17319">
    <property type="entry name" value="MFS_ExuT_GudP_like"/>
    <property type="match status" value="1"/>
</dbReference>
<dbReference type="InterPro" id="IPR050382">
    <property type="entry name" value="MFS_Na/Anion_cotransporter"/>
</dbReference>
<dbReference type="InterPro" id="IPR036259">
    <property type="entry name" value="MFS_trans_sf"/>
</dbReference>
<dbReference type="PANTHER" id="PTHR11662">
    <property type="entry name" value="SOLUTE CARRIER FAMILY 17"/>
    <property type="match status" value="1"/>
</dbReference>
<reference evidence="7 8" key="1">
    <citation type="submission" date="2020-10" db="EMBL/GenBank/DDBJ databases">
        <title>Complete genome sequence of Paludibaculum fermentans P105T, a facultatively anaerobic acidobacterium capable of dissimilatory Fe(III) reduction.</title>
        <authorList>
            <person name="Dedysh S.N."/>
            <person name="Beletsky A.V."/>
            <person name="Kulichevskaya I.S."/>
            <person name="Mardanov A.V."/>
            <person name="Ravin N.V."/>
        </authorList>
    </citation>
    <scope>NUCLEOTIDE SEQUENCE [LARGE SCALE GENOMIC DNA]</scope>
    <source>
        <strain evidence="7 8">P105</strain>
    </source>
</reference>
<feature type="transmembrane region" description="Helical" evidence="5">
    <location>
        <begin position="401"/>
        <end position="420"/>
    </location>
</feature>
<evidence type="ECO:0000259" key="6">
    <source>
        <dbReference type="PROSITE" id="PS50850"/>
    </source>
</evidence>
<evidence type="ECO:0000313" key="7">
    <source>
        <dbReference type="EMBL" id="QOY91556.1"/>
    </source>
</evidence>
<evidence type="ECO:0000256" key="3">
    <source>
        <dbReference type="ARBA" id="ARBA00022989"/>
    </source>
</evidence>
<evidence type="ECO:0000256" key="4">
    <source>
        <dbReference type="ARBA" id="ARBA00023136"/>
    </source>
</evidence>
<accession>A0A7S7NXI2</accession>
<dbReference type="KEGG" id="pfer:IRI77_16895"/>
<evidence type="ECO:0000256" key="2">
    <source>
        <dbReference type="ARBA" id="ARBA00022692"/>
    </source>
</evidence>
<comment type="subcellular location">
    <subcellularLocation>
        <location evidence="1">Membrane</location>
        <topology evidence="1">Multi-pass membrane protein</topology>
    </subcellularLocation>
</comment>
<feature type="transmembrane region" description="Helical" evidence="5">
    <location>
        <begin position="305"/>
        <end position="322"/>
    </location>
</feature>
<keyword evidence="2 5" id="KW-0812">Transmembrane</keyword>
<name>A0A7S7NXI2_PALFE</name>
<feature type="transmembrane region" description="Helical" evidence="5">
    <location>
        <begin position="53"/>
        <end position="72"/>
    </location>
</feature>
<keyword evidence="4 5" id="KW-0472">Membrane</keyword>
<dbReference type="Pfam" id="PF07690">
    <property type="entry name" value="MFS_1"/>
    <property type="match status" value="1"/>
</dbReference>
<sequence>MLNQQAPTRARHWVVVFAVTLAVLSYIDRVAISKATPYIMSDLGLTKTQMGRVFSAFALSYALAEIPSGWMGDKLGPRNVLMRIVIWWSVFTASVTMMWNGLSLAINQFLFGAGEAGCFPNLTKTFTTWLPSNERVRAQGIMWMSARWGGAFTPILCALIFTILPWRAAFLIFACLGVIWAVFFFRWFRDDPKDHPSVNAAELALLSENRGLAGSHGDVPWRKLLSNRSVWLLWIQYFLITYPWYFYITWLSTYIREYYGVKDEMLSARYAICPLLLGGIGCILSGLMLPRIAKLLGSTTKARRVLASSGFLGASAFLLICIQQKDPLYGMLAMGMASFCNDLVMPCAWGSCMDIGGKYAGTLSGSMNMMGNMAGFVAPQVGGIILDATRTTATPQGDYNMFIYTMAAAYFLGAFCWPFIDPTKPLEQSEAH</sequence>
<dbReference type="EMBL" id="CP063849">
    <property type="protein sequence ID" value="QOY91556.1"/>
    <property type="molecule type" value="Genomic_DNA"/>
</dbReference>
<dbReference type="Proteomes" id="UP000593892">
    <property type="component" value="Chromosome"/>
</dbReference>
<dbReference type="GO" id="GO:0016020">
    <property type="term" value="C:membrane"/>
    <property type="evidence" value="ECO:0007669"/>
    <property type="project" value="UniProtKB-SubCell"/>
</dbReference>
<evidence type="ECO:0000313" key="8">
    <source>
        <dbReference type="Proteomes" id="UP000593892"/>
    </source>
</evidence>
<dbReference type="Gene3D" id="1.20.1250.20">
    <property type="entry name" value="MFS general substrate transporter like domains"/>
    <property type="match status" value="2"/>
</dbReference>
<dbReference type="AlphaFoldDB" id="A0A7S7NXI2"/>
<dbReference type="PROSITE" id="PS50850">
    <property type="entry name" value="MFS"/>
    <property type="match status" value="1"/>
</dbReference>
<keyword evidence="8" id="KW-1185">Reference proteome</keyword>
<dbReference type="PANTHER" id="PTHR11662:SF399">
    <property type="entry name" value="FI19708P1-RELATED"/>
    <property type="match status" value="1"/>
</dbReference>
<evidence type="ECO:0000256" key="5">
    <source>
        <dbReference type="SAM" id="Phobius"/>
    </source>
</evidence>
<feature type="transmembrane region" description="Helical" evidence="5">
    <location>
        <begin position="370"/>
        <end position="389"/>
    </location>
</feature>
<feature type="transmembrane region" description="Helical" evidence="5">
    <location>
        <begin position="145"/>
        <end position="164"/>
    </location>
</feature>
<dbReference type="RefSeq" id="WP_194453210.1">
    <property type="nucleotide sequence ID" value="NZ_CP063849.1"/>
</dbReference>
<proteinExistence type="predicted"/>
<gene>
    <name evidence="7" type="ORF">IRI77_16895</name>
</gene>
<feature type="transmembrane region" description="Helical" evidence="5">
    <location>
        <begin position="170"/>
        <end position="188"/>
    </location>
</feature>
<feature type="transmembrane region" description="Helical" evidence="5">
    <location>
        <begin position="230"/>
        <end position="248"/>
    </location>
</feature>
<feature type="transmembrane region" description="Helical" evidence="5">
    <location>
        <begin position="328"/>
        <end position="349"/>
    </location>
</feature>
<feature type="transmembrane region" description="Helical" evidence="5">
    <location>
        <begin position="84"/>
        <end position="102"/>
    </location>
</feature>
<feature type="transmembrane region" description="Helical" evidence="5">
    <location>
        <begin position="12"/>
        <end position="32"/>
    </location>
</feature>
<feature type="transmembrane region" description="Helical" evidence="5">
    <location>
        <begin position="268"/>
        <end position="293"/>
    </location>
</feature>
<feature type="domain" description="Major facilitator superfamily (MFS) profile" evidence="6">
    <location>
        <begin position="14"/>
        <end position="424"/>
    </location>
</feature>
<dbReference type="GO" id="GO:0022857">
    <property type="term" value="F:transmembrane transporter activity"/>
    <property type="evidence" value="ECO:0007669"/>
    <property type="project" value="InterPro"/>
</dbReference>
<dbReference type="InterPro" id="IPR011701">
    <property type="entry name" value="MFS"/>
</dbReference>
<evidence type="ECO:0000256" key="1">
    <source>
        <dbReference type="ARBA" id="ARBA00004141"/>
    </source>
</evidence>